<evidence type="ECO:0008006" key="3">
    <source>
        <dbReference type="Google" id="ProtNLM"/>
    </source>
</evidence>
<keyword evidence="2" id="KW-1185">Reference proteome</keyword>
<dbReference type="InParanoid" id="A0A067MFB6"/>
<organism evidence="1 2">
    <name type="scientific">Botryobasidium botryosum (strain FD-172 SS1)</name>
    <dbReference type="NCBI Taxonomy" id="930990"/>
    <lineage>
        <taxon>Eukaryota</taxon>
        <taxon>Fungi</taxon>
        <taxon>Dikarya</taxon>
        <taxon>Basidiomycota</taxon>
        <taxon>Agaricomycotina</taxon>
        <taxon>Agaricomycetes</taxon>
        <taxon>Cantharellales</taxon>
        <taxon>Botryobasidiaceae</taxon>
        <taxon>Botryobasidium</taxon>
    </lineage>
</organism>
<evidence type="ECO:0000313" key="1">
    <source>
        <dbReference type="EMBL" id="KDQ14473.1"/>
    </source>
</evidence>
<accession>A0A067MFB6</accession>
<gene>
    <name evidence="1" type="ORF">BOTBODRAFT_342991</name>
</gene>
<dbReference type="OrthoDB" id="2269034at2759"/>
<reference evidence="2" key="1">
    <citation type="journal article" date="2014" name="Proc. Natl. Acad. Sci. U.S.A.">
        <title>Extensive sampling of basidiomycete genomes demonstrates inadequacy of the white-rot/brown-rot paradigm for wood decay fungi.</title>
        <authorList>
            <person name="Riley R."/>
            <person name="Salamov A.A."/>
            <person name="Brown D.W."/>
            <person name="Nagy L.G."/>
            <person name="Floudas D."/>
            <person name="Held B.W."/>
            <person name="Levasseur A."/>
            <person name="Lombard V."/>
            <person name="Morin E."/>
            <person name="Otillar R."/>
            <person name="Lindquist E.A."/>
            <person name="Sun H."/>
            <person name="LaButti K.M."/>
            <person name="Schmutz J."/>
            <person name="Jabbour D."/>
            <person name="Luo H."/>
            <person name="Baker S.E."/>
            <person name="Pisabarro A.G."/>
            <person name="Walton J.D."/>
            <person name="Blanchette R.A."/>
            <person name="Henrissat B."/>
            <person name="Martin F."/>
            <person name="Cullen D."/>
            <person name="Hibbett D.S."/>
            <person name="Grigoriev I.V."/>
        </authorList>
    </citation>
    <scope>NUCLEOTIDE SEQUENCE [LARGE SCALE GENOMIC DNA]</scope>
    <source>
        <strain evidence="2">FD-172 SS1</strain>
    </source>
</reference>
<proteinExistence type="predicted"/>
<dbReference type="Proteomes" id="UP000027195">
    <property type="component" value="Unassembled WGS sequence"/>
</dbReference>
<dbReference type="SUPFAM" id="SSF52047">
    <property type="entry name" value="RNI-like"/>
    <property type="match status" value="1"/>
</dbReference>
<dbReference type="STRING" id="930990.A0A067MFB6"/>
<dbReference type="AlphaFoldDB" id="A0A067MFB6"/>
<sequence>MEAVTLQLISQLIRGVREHALADSEYKNSKGDLTRLASKISTPFLLFGTTEHDLIEHTDEEFEIVSFSCDYAARTLALYTEHMRSTISSRRNKRLAIYRLTDDVLAVIFEFVVGSRSNCLRPLMRKAPLNISHVSRKWRKVAFEAPRLWAQYEPMNARISHIFLDRTRSTPLNIELHSRDADEISDDEDLEEPHLSFPVPLAPAAKAYRAHLAKFAEFIQPVIPYVGRWGVLNLEGVRETELNFLSCPTPNLKIVRLKSIRSDPSTTSYAQLLDALTPSLRELYLRDLRAPPLTSPIYAGLTVLKLQEITYEGSMACHLLDILVVCPLLERLSLESLKFDESPGTEPLPHTPLSIPLTRLKSMQLSFLNTAVTQTILLPITIPPTASLLVDIKAYSDADVRAIFPSTFDISKSLPNTLSISWCYLQLVGNTLYMDGGAFGSGAPLLKVGVHQVTGFYYSDLVIPDLAQVAFPLSVRSLSFDFVEHWTIRVPIFVRLLASATVVTSLTFSGCSWSAVEALAITPTSHLCPLLRDLRLRGVQINNAALLRLVKSRTCADGGDGGQPELEHVRLSSLVLSSCTGLDFPTLLALRELPLQVQALGPDSPIKNIKYNQVR</sequence>
<dbReference type="EMBL" id="KL198037">
    <property type="protein sequence ID" value="KDQ14473.1"/>
    <property type="molecule type" value="Genomic_DNA"/>
</dbReference>
<dbReference type="HOGENOM" id="CLU_024199_1_2_1"/>
<dbReference type="Gene3D" id="3.80.10.10">
    <property type="entry name" value="Ribonuclease Inhibitor"/>
    <property type="match status" value="1"/>
</dbReference>
<name>A0A067MFB6_BOTB1</name>
<protein>
    <recommendedName>
        <fullName evidence="3">F-box domain-containing protein</fullName>
    </recommendedName>
</protein>
<evidence type="ECO:0000313" key="2">
    <source>
        <dbReference type="Proteomes" id="UP000027195"/>
    </source>
</evidence>
<dbReference type="InterPro" id="IPR032675">
    <property type="entry name" value="LRR_dom_sf"/>
</dbReference>